<name>W6MMQ5_9ASCO</name>
<dbReference type="OrthoDB" id="4086586at2759"/>
<feature type="region of interest" description="Disordered" evidence="1">
    <location>
        <begin position="1"/>
        <end position="20"/>
    </location>
</feature>
<dbReference type="GeneID" id="34521231"/>
<reference evidence="2" key="2">
    <citation type="submission" date="2014-02" db="EMBL/GenBank/DDBJ databases">
        <title>Complete DNA sequence of /Kuraishia capsulata/ illustrates novel genomic features among budding yeasts (/Saccharomycotina/).</title>
        <authorList>
            <person name="Morales L."/>
            <person name="Noel B."/>
            <person name="Porcel B."/>
            <person name="Marcet-Houben M."/>
            <person name="Hullo M-F."/>
            <person name="Sacerdot C."/>
            <person name="Tekaia F."/>
            <person name="Leh-Louis V."/>
            <person name="Despons L."/>
            <person name="Khanna V."/>
            <person name="Aury J-M."/>
            <person name="Barbe V."/>
            <person name="Couloux A."/>
            <person name="Labadie K."/>
            <person name="Pelletier E."/>
            <person name="Souciet J-L."/>
            <person name="Boekhout T."/>
            <person name="Gabaldon T."/>
            <person name="Wincker P."/>
            <person name="Dujon B."/>
        </authorList>
    </citation>
    <scope>NUCLEOTIDE SEQUENCE</scope>
    <source>
        <strain evidence="2">CBS 1993</strain>
    </source>
</reference>
<feature type="compositionally biased region" description="Polar residues" evidence="1">
    <location>
        <begin position="230"/>
        <end position="260"/>
    </location>
</feature>
<reference evidence="2" key="1">
    <citation type="submission" date="2013-12" db="EMBL/GenBank/DDBJ databases">
        <authorList>
            <person name="Genoscope - CEA"/>
        </authorList>
    </citation>
    <scope>NUCLEOTIDE SEQUENCE</scope>
    <source>
        <strain evidence="2">CBS 1993</strain>
    </source>
</reference>
<sequence>MPPLHQQKNPLSSSPSRMFDNFIFGDQTPRIRPRHPESTHESWTPYNATVGQVLENNELYYKTSPTLRRDAAMLSNHNGQQINQMGHPIGSSPANATLGSADAHFQSLLNAEFPFSTGTTPGDRLFRVSDFLQDEMAPMSGALYESPTKFYESLLGKENETPYSKRIEDTQLRLKTPLREVTNQRRSRSPAKKDTFTTPAAKVHQSSPSTIIIASSHANTVQRKAIKNEILQSPTPAKNSSSFNKQRLESPQVSVTSTAPTMGIFSDTKKKSAPETKKRGLTDMQSGMNRFQIVMADVAELAKPKKKRSEKGLSRAHTTVQAQPQNHSLHRPSQNQQHQQKKPIARSVSVPSYPEGFSFDSGSKDMTPEQFLGNLLKNRNLLDGDEDAGLDALFEVELDPQLLGEEQKFVDQ</sequence>
<dbReference type="HOGENOM" id="CLU_667422_0_0_1"/>
<feature type="region of interest" description="Disordered" evidence="1">
    <location>
        <begin position="179"/>
        <end position="204"/>
    </location>
</feature>
<feature type="region of interest" description="Disordered" evidence="1">
    <location>
        <begin position="302"/>
        <end position="369"/>
    </location>
</feature>
<keyword evidence="3" id="KW-1185">Reference proteome</keyword>
<feature type="compositionally biased region" description="Polar residues" evidence="1">
    <location>
        <begin position="1"/>
        <end position="16"/>
    </location>
</feature>
<proteinExistence type="predicted"/>
<feature type="compositionally biased region" description="Polar residues" evidence="1">
    <location>
        <begin position="316"/>
        <end position="338"/>
    </location>
</feature>
<evidence type="ECO:0000256" key="1">
    <source>
        <dbReference type="SAM" id="MobiDB-lite"/>
    </source>
</evidence>
<dbReference type="Proteomes" id="UP000019384">
    <property type="component" value="Unassembled WGS sequence"/>
</dbReference>
<protein>
    <submittedName>
        <fullName evidence="2">Uncharacterized protein</fullName>
    </submittedName>
</protein>
<dbReference type="AlphaFoldDB" id="W6MMQ5"/>
<evidence type="ECO:0000313" key="2">
    <source>
        <dbReference type="EMBL" id="CDK27851.1"/>
    </source>
</evidence>
<dbReference type="EMBL" id="HG793128">
    <property type="protein sequence ID" value="CDK27851.1"/>
    <property type="molecule type" value="Genomic_DNA"/>
</dbReference>
<feature type="region of interest" description="Disordered" evidence="1">
    <location>
        <begin position="229"/>
        <end position="287"/>
    </location>
</feature>
<feature type="compositionally biased region" description="Basic and acidic residues" evidence="1">
    <location>
        <begin position="267"/>
        <end position="281"/>
    </location>
</feature>
<gene>
    <name evidence="2" type="ORF">KUCA_T00003830001</name>
</gene>
<evidence type="ECO:0000313" key="3">
    <source>
        <dbReference type="Proteomes" id="UP000019384"/>
    </source>
</evidence>
<organism evidence="2 3">
    <name type="scientific">Kuraishia capsulata CBS 1993</name>
    <dbReference type="NCBI Taxonomy" id="1382522"/>
    <lineage>
        <taxon>Eukaryota</taxon>
        <taxon>Fungi</taxon>
        <taxon>Dikarya</taxon>
        <taxon>Ascomycota</taxon>
        <taxon>Saccharomycotina</taxon>
        <taxon>Pichiomycetes</taxon>
        <taxon>Pichiales</taxon>
        <taxon>Pichiaceae</taxon>
        <taxon>Kuraishia</taxon>
    </lineage>
</organism>
<dbReference type="RefSeq" id="XP_022459843.1">
    <property type="nucleotide sequence ID" value="XM_022602284.1"/>
</dbReference>
<accession>W6MMQ5</accession>